<keyword evidence="10" id="KW-0902">Two-component regulatory system</keyword>
<dbReference type="FunFam" id="1.10.287.130:FF:000001">
    <property type="entry name" value="Two-component sensor histidine kinase"/>
    <property type="match status" value="1"/>
</dbReference>
<feature type="transmembrane region" description="Helical" evidence="14">
    <location>
        <begin position="242"/>
        <end position="264"/>
    </location>
</feature>
<feature type="compositionally biased region" description="Polar residues" evidence="13">
    <location>
        <begin position="885"/>
        <end position="894"/>
    </location>
</feature>
<dbReference type="SMART" id="SM00387">
    <property type="entry name" value="HATPase_c"/>
    <property type="match status" value="1"/>
</dbReference>
<keyword evidence="8" id="KW-0418">Kinase</keyword>
<evidence type="ECO:0000256" key="2">
    <source>
        <dbReference type="ARBA" id="ARBA00004141"/>
    </source>
</evidence>
<dbReference type="Gene3D" id="1.10.287.130">
    <property type="match status" value="1"/>
</dbReference>
<feature type="transmembrane region" description="Helical" evidence="14">
    <location>
        <begin position="276"/>
        <end position="298"/>
    </location>
</feature>
<comment type="catalytic activity">
    <reaction evidence="1">
        <text>ATP + protein L-histidine = ADP + protein N-phospho-L-histidine.</text>
        <dbReference type="EC" id="2.7.13.3"/>
    </reaction>
</comment>
<dbReference type="PROSITE" id="PS50283">
    <property type="entry name" value="NA_SOLUT_SYMP_3"/>
    <property type="match status" value="1"/>
</dbReference>
<keyword evidence="6" id="KW-0808">Transferase</keyword>
<keyword evidence="17" id="KW-1185">Reference proteome</keyword>
<dbReference type="RefSeq" id="WP_155065936.1">
    <property type="nucleotide sequence ID" value="NZ_WMIF01000038.1"/>
</dbReference>
<dbReference type="CDD" id="cd00082">
    <property type="entry name" value="HisKA"/>
    <property type="match status" value="1"/>
</dbReference>
<dbReference type="GO" id="GO:0016020">
    <property type="term" value="C:membrane"/>
    <property type="evidence" value="ECO:0007669"/>
    <property type="project" value="UniProtKB-SubCell"/>
</dbReference>
<evidence type="ECO:0000256" key="7">
    <source>
        <dbReference type="ARBA" id="ARBA00022692"/>
    </source>
</evidence>
<proteinExistence type="inferred from homology"/>
<dbReference type="Pfam" id="PF00512">
    <property type="entry name" value="HisKA"/>
    <property type="match status" value="1"/>
</dbReference>
<dbReference type="SUPFAM" id="SSF55874">
    <property type="entry name" value="ATPase domain of HSP90 chaperone/DNA topoisomerase II/histidine kinase"/>
    <property type="match status" value="1"/>
</dbReference>
<evidence type="ECO:0000256" key="13">
    <source>
        <dbReference type="SAM" id="MobiDB-lite"/>
    </source>
</evidence>
<keyword evidence="9 14" id="KW-1133">Transmembrane helix</keyword>
<dbReference type="InterPro" id="IPR050736">
    <property type="entry name" value="Sensor_HK_Regulatory"/>
</dbReference>
<dbReference type="PRINTS" id="PR00344">
    <property type="entry name" value="BCTRLSENSOR"/>
</dbReference>
<feature type="transmembrane region" description="Helical" evidence="14">
    <location>
        <begin position="451"/>
        <end position="470"/>
    </location>
</feature>
<evidence type="ECO:0000313" key="17">
    <source>
        <dbReference type="Proteomes" id="UP000442533"/>
    </source>
</evidence>
<dbReference type="PANTHER" id="PTHR43711">
    <property type="entry name" value="TWO-COMPONENT HISTIDINE KINASE"/>
    <property type="match status" value="1"/>
</dbReference>
<gene>
    <name evidence="16" type="ORF">GL279_17660</name>
</gene>
<evidence type="ECO:0000256" key="5">
    <source>
        <dbReference type="ARBA" id="ARBA00022553"/>
    </source>
</evidence>
<dbReference type="InterPro" id="IPR036097">
    <property type="entry name" value="HisK_dim/P_sf"/>
</dbReference>
<dbReference type="CDD" id="cd00075">
    <property type="entry name" value="HATPase"/>
    <property type="match status" value="1"/>
</dbReference>
<feature type="transmembrane region" description="Helical" evidence="14">
    <location>
        <begin position="186"/>
        <end position="210"/>
    </location>
</feature>
<keyword evidence="5" id="KW-0597">Phosphoprotein</keyword>
<evidence type="ECO:0000256" key="14">
    <source>
        <dbReference type="SAM" id="Phobius"/>
    </source>
</evidence>
<sequence length="894" mass="94496">MTPETLGAAAVAYVAAMFLLAHAADRAAAAGRWRWMNRPLVYTLSLSVYCSAWTFYGAVGYATRSGLEFLTIYLGPGIVFAGAWWGLRHLVRVARMHRITSIADLISSRFGKSAGLAALVTLISVMAATPYIALQLQSVSMALSAFAAPGSPLPDAVPLWTGLGLAAFAILFGTRHLAADERHHGVVIAIAVEAVVKLAAFAAVGAYVLWGLADGPADVLERIDRMADAPEGAGWLIKPDRWLVLIALSGGAVLALPRMFHVMVVEAADDDRLRHAGWAFPLYLCLMSFLVLPIAVVGRDLLPSGSNPDLHVLALPLSQGQDTLAAFVFLGGFSSAMSMVVVSAIALSTMMANHWLVPCWLRLRQPAAAPAEAERRQLPQDDLRRMMLNARRLAILATIGCGWAYLRLSGGTSALAVMGIVAFSGMAQVLPSLIAGLCWRGATRRGAMAGIASGSLIWLLLVYLPSLGLAATPGMPAGIDPFAGAVLLALAVNTGLLVLVSLVDFPNPVERLQALSFVHAIAPDSSPAEAGNGSGAEALLTLAGRLWGSEQALQVFGSAAADQGKSGYLPDLTPRFLADLEREMAGTVGAATASALMGRVAGRGGVTVADLMEVAGEVSEARADNQRLAAASAELARTARKLQESNEKLRVLSNQKDAFLGQISHELRTPMTAIRAFSEILMEPGLPGADRARFASIIHDESGRLTRLIEELLDLAVLESGRARLRPGVVNLNTLLERALVAARAVSAGRDFVLLRDPPSEHVMVITDPDRLLQVLINLIANARKYCRAEQPELRIAVRQSRSGMTEIDIIDNGGGIAPAQQALIFEKFSRLDDSGRAGGAGLGLAICREIMEFLGGAIAYLPGQGGAAFRVTLPRRPPGPATEGTESSALRPA</sequence>
<dbReference type="InterPro" id="IPR004358">
    <property type="entry name" value="Sig_transdc_His_kin-like_C"/>
</dbReference>
<evidence type="ECO:0000259" key="15">
    <source>
        <dbReference type="PROSITE" id="PS50109"/>
    </source>
</evidence>
<dbReference type="Gene3D" id="3.30.565.10">
    <property type="entry name" value="Histidine kinase-like ATPase, C-terminal domain"/>
    <property type="match status" value="1"/>
</dbReference>
<evidence type="ECO:0000256" key="8">
    <source>
        <dbReference type="ARBA" id="ARBA00022777"/>
    </source>
</evidence>
<evidence type="ECO:0000256" key="12">
    <source>
        <dbReference type="SAM" id="Coils"/>
    </source>
</evidence>
<feature type="transmembrane region" description="Helical" evidence="14">
    <location>
        <begin position="40"/>
        <end position="63"/>
    </location>
</feature>
<dbReference type="EMBL" id="WMIF01000038">
    <property type="protein sequence ID" value="MTH36421.1"/>
    <property type="molecule type" value="Genomic_DNA"/>
</dbReference>
<dbReference type="Gene3D" id="1.20.1730.10">
    <property type="entry name" value="Sodium/glucose cotransporter"/>
    <property type="match status" value="1"/>
</dbReference>
<feature type="transmembrane region" description="Helical" evidence="14">
    <location>
        <begin position="482"/>
        <end position="503"/>
    </location>
</feature>
<keyword evidence="7 14" id="KW-0812">Transmembrane</keyword>
<dbReference type="Proteomes" id="UP000442533">
    <property type="component" value="Unassembled WGS sequence"/>
</dbReference>
<feature type="transmembrane region" description="Helical" evidence="14">
    <location>
        <begin position="69"/>
        <end position="87"/>
    </location>
</feature>
<dbReference type="CDD" id="cd10322">
    <property type="entry name" value="SLC5sbd"/>
    <property type="match status" value="1"/>
</dbReference>
<dbReference type="SUPFAM" id="SSF47384">
    <property type="entry name" value="Homodimeric domain of signal transducing histidine kinase"/>
    <property type="match status" value="1"/>
</dbReference>
<reference evidence="16 17" key="1">
    <citation type="submission" date="2019-11" db="EMBL/GenBank/DDBJ databases">
        <authorList>
            <person name="Dong K."/>
        </authorList>
    </citation>
    <scope>NUCLEOTIDE SEQUENCE [LARGE SCALE GENOMIC DNA]</scope>
    <source>
        <strain evidence="16 17">JCM 17370</strain>
    </source>
</reference>
<evidence type="ECO:0000256" key="6">
    <source>
        <dbReference type="ARBA" id="ARBA00022679"/>
    </source>
</evidence>
<keyword evidence="12" id="KW-0175">Coiled coil</keyword>
<comment type="subcellular location">
    <subcellularLocation>
        <location evidence="2">Membrane</location>
        <topology evidence="2">Multi-pass membrane protein</topology>
    </subcellularLocation>
</comment>
<dbReference type="InterPro" id="IPR036890">
    <property type="entry name" value="HATPase_C_sf"/>
</dbReference>
<dbReference type="AlphaFoldDB" id="A0A844HA86"/>
<dbReference type="EC" id="2.7.13.3" evidence="4"/>
<comment type="similarity">
    <text evidence="3">Belongs to the sodium:solute symporter (SSF) (TC 2.A.21) family.</text>
</comment>
<evidence type="ECO:0000256" key="1">
    <source>
        <dbReference type="ARBA" id="ARBA00000085"/>
    </source>
</evidence>
<accession>A0A844HA86</accession>
<feature type="transmembrane region" description="Helical" evidence="14">
    <location>
        <begin position="324"/>
        <end position="347"/>
    </location>
</feature>
<feature type="transmembrane region" description="Helical" evidence="14">
    <location>
        <begin position="6"/>
        <end position="28"/>
    </location>
</feature>
<feature type="transmembrane region" description="Helical" evidence="14">
    <location>
        <begin position="414"/>
        <end position="439"/>
    </location>
</feature>
<dbReference type="InterPro" id="IPR038377">
    <property type="entry name" value="Na/Glc_symporter_sf"/>
</dbReference>
<feature type="transmembrane region" description="Helical" evidence="14">
    <location>
        <begin position="156"/>
        <end position="174"/>
    </location>
</feature>
<dbReference type="GO" id="GO:0000155">
    <property type="term" value="F:phosphorelay sensor kinase activity"/>
    <property type="evidence" value="ECO:0007669"/>
    <property type="project" value="InterPro"/>
</dbReference>
<protein>
    <recommendedName>
        <fullName evidence="4">histidine kinase</fullName>
        <ecNumber evidence="4">2.7.13.3</ecNumber>
    </recommendedName>
</protein>
<keyword evidence="11 14" id="KW-0472">Membrane</keyword>
<dbReference type="SMART" id="SM00388">
    <property type="entry name" value="HisKA"/>
    <property type="match status" value="1"/>
</dbReference>
<feature type="region of interest" description="Disordered" evidence="13">
    <location>
        <begin position="875"/>
        <end position="894"/>
    </location>
</feature>
<dbReference type="Pfam" id="PF02518">
    <property type="entry name" value="HATPase_c"/>
    <property type="match status" value="1"/>
</dbReference>
<dbReference type="InterPro" id="IPR001734">
    <property type="entry name" value="Na/solute_symporter"/>
</dbReference>
<dbReference type="GO" id="GO:0022857">
    <property type="term" value="F:transmembrane transporter activity"/>
    <property type="evidence" value="ECO:0007669"/>
    <property type="project" value="InterPro"/>
</dbReference>
<name>A0A844HA86_9RHOB</name>
<dbReference type="PROSITE" id="PS50109">
    <property type="entry name" value="HIS_KIN"/>
    <property type="match status" value="1"/>
</dbReference>
<evidence type="ECO:0000313" key="16">
    <source>
        <dbReference type="EMBL" id="MTH36421.1"/>
    </source>
</evidence>
<dbReference type="PANTHER" id="PTHR43711:SF1">
    <property type="entry name" value="HISTIDINE KINASE 1"/>
    <property type="match status" value="1"/>
</dbReference>
<dbReference type="InterPro" id="IPR003661">
    <property type="entry name" value="HisK_dim/P_dom"/>
</dbReference>
<evidence type="ECO:0000256" key="9">
    <source>
        <dbReference type="ARBA" id="ARBA00022989"/>
    </source>
</evidence>
<organism evidence="16 17">
    <name type="scientific">Paracoccus limosus</name>
    <dbReference type="NCBI Taxonomy" id="913252"/>
    <lineage>
        <taxon>Bacteria</taxon>
        <taxon>Pseudomonadati</taxon>
        <taxon>Pseudomonadota</taxon>
        <taxon>Alphaproteobacteria</taxon>
        <taxon>Rhodobacterales</taxon>
        <taxon>Paracoccaceae</taxon>
        <taxon>Paracoccus</taxon>
    </lineage>
</organism>
<evidence type="ECO:0000256" key="10">
    <source>
        <dbReference type="ARBA" id="ARBA00023012"/>
    </source>
</evidence>
<feature type="transmembrane region" description="Helical" evidence="14">
    <location>
        <begin position="116"/>
        <end position="136"/>
    </location>
</feature>
<feature type="transmembrane region" description="Helical" evidence="14">
    <location>
        <begin position="390"/>
        <end position="408"/>
    </location>
</feature>
<comment type="caution">
    <text evidence="16">The sequence shown here is derived from an EMBL/GenBank/DDBJ whole genome shotgun (WGS) entry which is preliminary data.</text>
</comment>
<dbReference type="OrthoDB" id="9764438at2"/>
<evidence type="ECO:0000256" key="3">
    <source>
        <dbReference type="ARBA" id="ARBA00006434"/>
    </source>
</evidence>
<feature type="coiled-coil region" evidence="12">
    <location>
        <begin position="628"/>
        <end position="655"/>
    </location>
</feature>
<evidence type="ECO:0000256" key="11">
    <source>
        <dbReference type="ARBA" id="ARBA00023136"/>
    </source>
</evidence>
<dbReference type="InterPro" id="IPR003594">
    <property type="entry name" value="HATPase_dom"/>
</dbReference>
<dbReference type="InterPro" id="IPR005467">
    <property type="entry name" value="His_kinase_dom"/>
</dbReference>
<evidence type="ECO:0000256" key="4">
    <source>
        <dbReference type="ARBA" id="ARBA00012438"/>
    </source>
</evidence>
<feature type="domain" description="Histidine kinase" evidence="15">
    <location>
        <begin position="662"/>
        <end position="878"/>
    </location>
</feature>